<dbReference type="GeneID" id="92036209"/>
<dbReference type="RefSeq" id="XP_066651620.1">
    <property type="nucleotide sequence ID" value="XM_066803303.1"/>
</dbReference>
<organism evidence="2 3">
    <name type="scientific">Phyllosticta citribraziliensis</name>
    <dbReference type="NCBI Taxonomy" id="989973"/>
    <lineage>
        <taxon>Eukaryota</taxon>
        <taxon>Fungi</taxon>
        <taxon>Dikarya</taxon>
        <taxon>Ascomycota</taxon>
        <taxon>Pezizomycotina</taxon>
        <taxon>Dothideomycetes</taxon>
        <taxon>Dothideomycetes incertae sedis</taxon>
        <taxon>Botryosphaeriales</taxon>
        <taxon>Phyllostictaceae</taxon>
        <taxon>Phyllosticta</taxon>
    </lineage>
</organism>
<evidence type="ECO:0000313" key="3">
    <source>
        <dbReference type="Proteomes" id="UP001360953"/>
    </source>
</evidence>
<dbReference type="Proteomes" id="UP001360953">
    <property type="component" value="Unassembled WGS sequence"/>
</dbReference>
<accession>A0ABR1LBB8</accession>
<protein>
    <submittedName>
        <fullName evidence="2">Uncharacterized protein</fullName>
    </submittedName>
</protein>
<sequence length="347" mass="38476">MLLNRTMIACGTACCLALEAPNRRADSAVYKDCDPESVAEKSKAEEGTTANQHEARDALFGTCELVGNIATQLVQVSDSPATRLRDLNNLRLASTLWNQAITGELSEARQLLFQHPISTTGLPVYPRPESAEIPLPRGNLLLAENYRTNAGLDLAINAWDVKYNPIFKHIIFRFRTQRPGPYPHINDTVNIRLGRGRASPSVWMVVTNQPAIPNIDESDHWHVEVNIRNASPGKFGRAICDQFITQPPVQSLRITFRAETPIFEGYVWCPVVTEPTGVRVWHVLQAFLDALVLEDNTNTELSDLYARSSPQDPKDEPSIDNGLSLPPLPDDSDEDLNEPTDGNSESS</sequence>
<evidence type="ECO:0000313" key="2">
    <source>
        <dbReference type="EMBL" id="KAK7531950.1"/>
    </source>
</evidence>
<dbReference type="EMBL" id="JBBPEH010000011">
    <property type="protein sequence ID" value="KAK7531950.1"/>
    <property type="molecule type" value="Genomic_DNA"/>
</dbReference>
<feature type="region of interest" description="Disordered" evidence="1">
    <location>
        <begin position="304"/>
        <end position="347"/>
    </location>
</feature>
<evidence type="ECO:0000256" key="1">
    <source>
        <dbReference type="SAM" id="MobiDB-lite"/>
    </source>
</evidence>
<keyword evidence="3" id="KW-1185">Reference proteome</keyword>
<proteinExistence type="predicted"/>
<reference evidence="2 3" key="1">
    <citation type="submission" date="2024-04" db="EMBL/GenBank/DDBJ databases">
        <title>Phyllosticta paracitricarpa is synonymous to the EU quarantine fungus P. citricarpa based on phylogenomic analyses.</title>
        <authorList>
            <consortium name="Lawrence Berkeley National Laboratory"/>
            <person name="Van ingen-buijs V.A."/>
            <person name="Van westerhoven A.C."/>
            <person name="Haridas S."/>
            <person name="Skiadas P."/>
            <person name="Martin F."/>
            <person name="Groenewald J.Z."/>
            <person name="Crous P.W."/>
            <person name="Seidl M.F."/>
        </authorList>
    </citation>
    <scope>NUCLEOTIDE SEQUENCE [LARGE SCALE GENOMIC DNA]</scope>
    <source>
        <strain evidence="2 3">CPC 17464</strain>
    </source>
</reference>
<gene>
    <name evidence="2" type="ORF">J3D65DRAFT_670596</name>
</gene>
<comment type="caution">
    <text evidence="2">The sequence shown here is derived from an EMBL/GenBank/DDBJ whole genome shotgun (WGS) entry which is preliminary data.</text>
</comment>
<name>A0ABR1LBB8_9PEZI</name>